<feature type="region of interest" description="Disordered" evidence="11">
    <location>
        <begin position="39"/>
        <end position="61"/>
    </location>
</feature>
<dbReference type="InterPro" id="IPR011054">
    <property type="entry name" value="Rudment_hybrid_motif"/>
</dbReference>
<dbReference type="PANTHER" id="PTHR33288:SF10">
    <property type="entry name" value="CYTOCHROME F"/>
    <property type="match status" value="1"/>
</dbReference>
<gene>
    <name evidence="12" type="ORF">Ccrd_026138</name>
</gene>
<evidence type="ECO:0000256" key="1">
    <source>
        <dbReference type="ARBA" id="ARBA00003068"/>
    </source>
</evidence>
<evidence type="ECO:0000313" key="13">
    <source>
        <dbReference type="Proteomes" id="UP000243975"/>
    </source>
</evidence>
<dbReference type="EMBL" id="LEKV01007506">
    <property type="protein sequence ID" value="KVG86626.1"/>
    <property type="molecule type" value="Genomic_DNA"/>
</dbReference>
<dbReference type="Gene3D" id="2.60.40.830">
    <property type="entry name" value="Cytochrome f large domain"/>
    <property type="match status" value="1"/>
</dbReference>
<proteinExistence type="predicted"/>
<comment type="subcellular location">
    <subcellularLocation>
        <location evidence="10">Plastid thylakoid membrane</location>
        <topology evidence="10">Single-pass membrane protein</topology>
    </subcellularLocation>
</comment>
<comment type="subunit">
    <text evidence="9">The 4 large subunits of the cytochrome b6-f complex are cytochrome b6, subunit IV (17 kDa polypeptide, PetD), cytochrome f and the Rieske protein, while the 4 small subunits are PetG, PetL, PetM and PetN. The complex functions as a dimer.</text>
</comment>
<sequence>MWSLNIIAQRKWLEGIEGNGKRVLGSSLIQVHKELKETKGGNRGRGHIYPDGSKSNNTVYNATASGPELLVSEGESIKFDQPLASNPNVGGFGHGDA</sequence>
<dbReference type="AlphaFoldDB" id="A0A118I5S5"/>
<keyword evidence="8" id="KW-0472">Membrane</keyword>
<evidence type="ECO:0000313" key="12">
    <source>
        <dbReference type="EMBL" id="KVG86626.1"/>
    </source>
</evidence>
<dbReference type="GO" id="GO:0020037">
    <property type="term" value="F:heme binding"/>
    <property type="evidence" value="ECO:0007669"/>
    <property type="project" value="InterPro"/>
</dbReference>
<accession>A0A118I5S5</accession>
<dbReference type="PRINTS" id="PR00610">
    <property type="entry name" value="CYTOCHROMEF"/>
</dbReference>
<dbReference type="SUPFAM" id="SSF51246">
    <property type="entry name" value="Rudiment single hybrid motif"/>
    <property type="match status" value="1"/>
</dbReference>
<dbReference type="STRING" id="59895.A0A118I5S5"/>
<protein>
    <recommendedName>
        <fullName evidence="2">Cytochrome f</fullName>
    </recommendedName>
</protein>
<keyword evidence="13" id="KW-1185">Reference proteome</keyword>
<dbReference type="PROSITE" id="PS51010">
    <property type="entry name" value="CYTF"/>
    <property type="match status" value="1"/>
</dbReference>
<evidence type="ECO:0000256" key="7">
    <source>
        <dbReference type="ARBA" id="ARBA00023078"/>
    </source>
</evidence>
<evidence type="ECO:0000256" key="6">
    <source>
        <dbReference type="ARBA" id="ARBA00022989"/>
    </source>
</evidence>
<evidence type="ECO:0000256" key="10">
    <source>
        <dbReference type="ARBA" id="ARBA00046266"/>
    </source>
</evidence>
<comment type="caution">
    <text evidence="12">The sequence shown here is derived from an EMBL/GenBank/DDBJ whole genome shotgun (WGS) entry which is preliminary data.</text>
</comment>
<evidence type="ECO:0000256" key="5">
    <source>
        <dbReference type="ARBA" id="ARBA00022729"/>
    </source>
</evidence>
<dbReference type="InterPro" id="IPR036826">
    <property type="entry name" value="Cyt_f_lg_dom_sf"/>
</dbReference>
<dbReference type="Pfam" id="PF01333">
    <property type="entry name" value="Apocytochr_F_C"/>
    <property type="match status" value="1"/>
</dbReference>
<dbReference type="GO" id="GO:0015979">
    <property type="term" value="P:photosynthesis"/>
    <property type="evidence" value="ECO:0007669"/>
    <property type="project" value="UniProtKB-KW"/>
</dbReference>
<dbReference type="SUPFAM" id="SSF49441">
    <property type="entry name" value="Cytochrome f, large domain"/>
    <property type="match status" value="1"/>
</dbReference>
<dbReference type="PANTHER" id="PTHR33288">
    <property type="match status" value="1"/>
</dbReference>
<dbReference type="Proteomes" id="UP000243975">
    <property type="component" value="Unassembled WGS sequence"/>
</dbReference>
<dbReference type="GO" id="GO:0009535">
    <property type="term" value="C:chloroplast thylakoid membrane"/>
    <property type="evidence" value="ECO:0007669"/>
    <property type="project" value="TreeGrafter"/>
</dbReference>
<reference evidence="12 13" key="1">
    <citation type="journal article" date="2016" name="Sci. Rep.">
        <title>The genome sequence of the outbreeding globe artichoke constructed de novo incorporating a phase-aware low-pass sequencing strategy of F1 progeny.</title>
        <authorList>
            <person name="Scaglione D."/>
            <person name="Reyes-Chin-Wo S."/>
            <person name="Acquadro A."/>
            <person name="Froenicke L."/>
            <person name="Portis E."/>
            <person name="Beitel C."/>
            <person name="Tirone M."/>
            <person name="Mauro R."/>
            <person name="Lo Monaco A."/>
            <person name="Mauromicale G."/>
            <person name="Faccioli P."/>
            <person name="Cattivelli L."/>
            <person name="Rieseberg L."/>
            <person name="Michelmore R."/>
            <person name="Lanteri S."/>
        </authorList>
    </citation>
    <scope>NUCLEOTIDE SEQUENCE [LARGE SCALE GENOMIC DNA]</scope>
    <source>
        <strain evidence="12">2C</strain>
    </source>
</reference>
<keyword evidence="6" id="KW-1133">Transmembrane helix</keyword>
<dbReference type="GO" id="GO:0009055">
    <property type="term" value="F:electron transfer activity"/>
    <property type="evidence" value="ECO:0007669"/>
    <property type="project" value="InterPro"/>
</dbReference>
<keyword evidence="7" id="KW-0793">Thylakoid</keyword>
<keyword evidence="4" id="KW-0812">Transmembrane</keyword>
<keyword evidence="3" id="KW-0602">Photosynthesis</keyword>
<dbReference type="InterPro" id="IPR002325">
    <property type="entry name" value="Cyt_f"/>
</dbReference>
<evidence type="ECO:0000256" key="8">
    <source>
        <dbReference type="ARBA" id="ARBA00023136"/>
    </source>
</evidence>
<evidence type="ECO:0000256" key="2">
    <source>
        <dbReference type="ARBA" id="ARBA00013528"/>
    </source>
</evidence>
<organism evidence="12 13">
    <name type="scientific">Cynara cardunculus var. scolymus</name>
    <name type="common">Globe artichoke</name>
    <name type="synonym">Cynara scolymus</name>
    <dbReference type="NCBI Taxonomy" id="59895"/>
    <lineage>
        <taxon>Eukaryota</taxon>
        <taxon>Viridiplantae</taxon>
        <taxon>Streptophyta</taxon>
        <taxon>Embryophyta</taxon>
        <taxon>Tracheophyta</taxon>
        <taxon>Spermatophyta</taxon>
        <taxon>Magnoliopsida</taxon>
        <taxon>eudicotyledons</taxon>
        <taxon>Gunneridae</taxon>
        <taxon>Pentapetalae</taxon>
        <taxon>asterids</taxon>
        <taxon>campanulids</taxon>
        <taxon>Asterales</taxon>
        <taxon>Asteraceae</taxon>
        <taxon>Carduoideae</taxon>
        <taxon>Cardueae</taxon>
        <taxon>Carduinae</taxon>
        <taxon>Cynara</taxon>
    </lineage>
</organism>
<evidence type="ECO:0000256" key="3">
    <source>
        <dbReference type="ARBA" id="ARBA00022531"/>
    </source>
</evidence>
<evidence type="ECO:0000256" key="4">
    <source>
        <dbReference type="ARBA" id="ARBA00022692"/>
    </source>
</evidence>
<keyword evidence="5" id="KW-0732">Signal</keyword>
<comment type="function">
    <text evidence="1">Component of the cytochrome b6-f complex, which mediates electron transfer between photosystem II (PSII) and photosystem I (PSI), cyclic electron flow around PSI, and state transitions.</text>
</comment>
<name>A0A118I5S5_CYNCS</name>
<evidence type="ECO:0000256" key="11">
    <source>
        <dbReference type="SAM" id="MobiDB-lite"/>
    </source>
</evidence>
<evidence type="ECO:0000256" key="9">
    <source>
        <dbReference type="ARBA" id="ARBA00025834"/>
    </source>
</evidence>
<dbReference type="Gramene" id="KVG86626">
    <property type="protein sequence ID" value="KVG86626"/>
    <property type="gene ID" value="Ccrd_026138"/>
</dbReference>
<dbReference type="GO" id="GO:0005506">
    <property type="term" value="F:iron ion binding"/>
    <property type="evidence" value="ECO:0007669"/>
    <property type="project" value="InterPro"/>
</dbReference>